<evidence type="ECO:0000313" key="3">
    <source>
        <dbReference type="EMBL" id="MFC6200380.1"/>
    </source>
</evidence>
<dbReference type="Pfam" id="PF13731">
    <property type="entry name" value="WxL"/>
    <property type="match status" value="1"/>
</dbReference>
<name>A0ABW1SFG6_9LACO</name>
<comment type="caution">
    <text evidence="3">The sequence shown here is derived from an EMBL/GenBank/DDBJ whole genome shotgun (WGS) entry which is preliminary data.</text>
</comment>
<accession>A0ABW1SFG6</accession>
<feature type="signal peptide" evidence="1">
    <location>
        <begin position="1"/>
        <end position="25"/>
    </location>
</feature>
<dbReference type="InterPro" id="IPR027994">
    <property type="entry name" value="WxL_dom"/>
</dbReference>
<sequence length="200" mass="21804">MTKSQQLSGLLSFLLLIGTPLTTLAADTSDKPIDPQKSTTGFEIIGSNLQFSSFSDFKFESDKAENIINHEVTLHSIDKEHTLAIQDYRGTHEGWTLSATMSNVTEKDSGRTIKQPTLTLNPTLSTADSQKLAPNKNIRLTPTTTQPVLNVAENSGEGNTQLSFTNTTITIPKQYDISAGTYTADLKWTLAPITKVDTAQ</sequence>
<dbReference type="Proteomes" id="UP001596171">
    <property type="component" value="Unassembled WGS sequence"/>
</dbReference>
<feature type="domain" description="WxL" evidence="2">
    <location>
        <begin position="32"/>
        <end position="191"/>
    </location>
</feature>
<dbReference type="EMBL" id="JBHSSE010000002">
    <property type="protein sequence ID" value="MFC6200380.1"/>
    <property type="molecule type" value="Genomic_DNA"/>
</dbReference>
<gene>
    <name evidence="3" type="ORF">ACFP1L_00550</name>
</gene>
<evidence type="ECO:0000259" key="2">
    <source>
        <dbReference type="Pfam" id="PF13731"/>
    </source>
</evidence>
<reference evidence="4" key="1">
    <citation type="journal article" date="2019" name="Int. J. Syst. Evol. Microbiol.">
        <title>The Global Catalogue of Microorganisms (GCM) 10K type strain sequencing project: providing services to taxonomists for standard genome sequencing and annotation.</title>
        <authorList>
            <consortium name="The Broad Institute Genomics Platform"/>
            <consortium name="The Broad Institute Genome Sequencing Center for Infectious Disease"/>
            <person name="Wu L."/>
            <person name="Ma J."/>
        </authorList>
    </citation>
    <scope>NUCLEOTIDE SEQUENCE [LARGE SCALE GENOMIC DNA]</scope>
    <source>
        <strain evidence="4">CCM 8930</strain>
    </source>
</reference>
<keyword evidence="4" id="KW-1185">Reference proteome</keyword>
<keyword evidence="1" id="KW-0732">Signal</keyword>
<organism evidence="3 4">
    <name type="scientific">Lactiplantibacillus nangangensis</name>
    <dbReference type="NCBI Taxonomy" id="2559917"/>
    <lineage>
        <taxon>Bacteria</taxon>
        <taxon>Bacillati</taxon>
        <taxon>Bacillota</taxon>
        <taxon>Bacilli</taxon>
        <taxon>Lactobacillales</taxon>
        <taxon>Lactobacillaceae</taxon>
        <taxon>Lactiplantibacillus</taxon>
    </lineage>
</organism>
<evidence type="ECO:0000313" key="4">
    <source>
        <dbReference type="Proteomes" id="UP001596171"/>
    </source>
</evidence>
<proteinExistence type="predicted"/>
<feature type="chain" id="PRO_5045142598" evidence="1">
    <location>
        <begin position="26"/>
        <end position="200"/>
    </location>
</feature>
<evidence type="ECO:0000256" key="1">
    <source>
        <dbReference type="SAM" id="SignalP"/>
    </source>
</evidence>
<protein>
    <submittedName>
        <fullName evidence="3">WxL domain-containing protein</fullName>
    </submittedName>
</protein>
<dbReference type="RefSeq" id="WP_137616154.1">
    <property type="nucleotide sequence ID" value="NZ_BJDI01000007.1"/>
</dbReference>